<dbReference type="Pfam" id="PF02388">
    <property type="entry name" value="FemAB"/>
    <property type="match status" value="3"/>
</dbReference>
<dbReference type="GO" id="GO:0009252">
    <property type="term" value="P:peptidoglycan biosynthetic process"/>
    <property type="evidence" value="ECO:0007669"/>
    <property type="project" value="UniProtKB-KW"/>
</dbReference>
<evidence type="ECO:0008006" key="9">
    <source>
        <dbReference type="Google" id="ProtNLM"/>
    </source>
</evidence>
<dbReference type="InterPro" id="IPR050644">
    <property type="entry name" value="PG_Glycine_Bridge_Synth"/>
</dbReference>
<dbReference type="InterPro" id="IPR016181">
    <property type="entry name" value="Acyl_CoA_acyltransferase"/>
</dbReference>
<sequence length="360" mass="39634">GAACFADPAPTHGMKAVLHPDTWNAAVLCSLFPSFMQSWEWGEAQRQFGLQVGRLTEGDGQALVVQRPLPFARSWLYVPRGPIVGQWRRSELGKDILRGITDFARERRCVFVRADPVVPAGVPEAVAWRDGLAAAGFVPAVRQVQPQHTLTVDLSLQDAQLLAVMHPKTRYNIRLAQRKGVHIRFSTAQEDLAHFLRLARAVQARGSFRYHPPAYYRAMLAALTAADLPGGQAARAELAVAECAGDVLAVHILIRFGDTVTYAHGASSQAQREVMAPHLLQWASLQRARKAGARWYDFFGVAPSSASNKVGNDSHPWAGITRFKEGFGGQRVGYLGAYDLVLEPAVYTGLNIVRRLRRLL</sequence>
<keyword evidence="5" id="KW-0012">Acyltransferase</keyword>
<evidence type="ECO:0000313" key="8">
    <source>
        <dbReference type="Proteomes" id="UP000230731"/>
    </source>
</evidence>
<keyword evidence="3" id="KW-0133">Cell shape</keyword>
<dbReference type="GO" id="GO:0016755">
    <property type="term" value="F:aminoacyltransferase activity"/>
    <property type="evidence" value="ECO:0007669"/>
    <property type="project" value="InterPro"/>
</dbReference>
<feature type="non-terminal residue" evidence="7">
    <location>
        <position position="1"/>
    </location>
</feature>
<dbReference type="AlphaFoldDB" id="A0A2M6WZQ8"/>
<protein>
    <recommendedName>
        <fullName evidence="9">Methicillin resistance protein</fullName>
    </recommendedName>
</protein>
<evidence type="ECO:0000256" key="2">
    <source>
        <dbReference type="ARBA" id="ARBA00022679"/>
    </source>
</evidence>
<comment type="similarity">
    <text evidence="1">Belongs to the FemABX family.</text>
</comment>
<proteinExistence type="inferred from homology"/>
<comment type="caution">
    <text evidence="7">The sequence shown here is derived from an EMBL/GenBank/DDBJ whole genome shotgun (WGS) entry which is preliminary data.</text>
</comment>
<evidence type="ECO:0000256" key="5">
    <source>
        <dbReference type="ARBA" id="ARBA00023315"/>
    </source>
</evidence>
<evidence type="ECO:0000256" key="6">
    <source>
        <dbReference type="ARBA" id="ARBA00023316"/>
    </source>
</evidence>
<keyword evidence="2" id="KW-0808">Transferase</keyword>
<evidence type="ECO:0000256" key="4">
    <source>
        <dbReference type="ARBA" id="ARBA00022984"/>
    </source>
</evidence>
<organism evidence="7 8">
    <name type="scientific">Candidatus Andersenbacteria bacterium CG10_big_fil_rev_8_21_14_0_10_54_11</name>
    <dbReference type="NCBI Taxonomy" id="1974485"/>
    <lineage>
        <taxon>Bacteria</taxon>
        <taxon>Candidatus Anderseniibacteriota</taxon>
    </lineage>
</organism>
<dbReference type="Proteomes" id="UP000230731">
    <property type="component" value="Unassembled WGS sequence"/>
</dbReference>
<accession>A0A2M6WZQ8</accession>
<dbReference type="PANTHER" id="PTHR36174:SF1">
    <property type="entry name" value="LIPID II:GLYCINE GLYCYLTRANSFERASE"/>
    <property type="match status" value="1"/>
</dbReference>
<dbReference type="GO" id="GO:0008360">
    <property type="term" value="P:regulation of cell shape"/>
    <property type="evidence" value="ECO:0007669"/>
    <property type="project" value="UniProtKB-KW"/>
</dbReference>
<dbReference type="Gene3D" id="3.40.630.30">
    <property type="match status" value="2"/>
</dbReference>
<dbReference type="PANTHER" id="PTHR36174">
    <property type="entry name" value="LIPID II:GLYCINE GLYCYLTRANSFERASE"/>
    <property type="match status" value="1"/>
</dbReference>
<evidence type="ECO:0000256" key="1">
    <source>
        <dbReference type="ARBA" id="ARBA00009943"/>
    </source>
</evidence>
<keyword evidence="6" id="KW-0961">Cell wall biogenesis/degradation</keyword>
<gene>
    <name evidence="7" type="ORF">COT71_01490</name>
</gene>
<dbReference type="SUPFAM" id="SSF55729">
    <property type="entry name" value="Acyl-CoA N-acyltransferases (Nat)"/>
    <property type="match status" value="2"/>
</dbReference>
<dbReference type="InterPro" id="IPR003447">
    <property type="entry name" value="FEMABX"/>
</dbReference>
<dbReference type="PROSITE" id="PS51191">
    <property type="entry name" value="FEMABX"/>
    <property type="match status" value="1"/>
</dbReference>
<dbReference type="GO" id="GO:0071555">
    <property type="term" value="P:cell wall organization"/>
    <property type="evidence" value="ECO:0007669"/>
    <property type="project" value="UniProtKB-KW"/>
</dbReference>
<reference evidence="8" key="1">
    <citation type="submission" date="2017-09" db="EMBL/GenBank/DDBJ databases">
        <title>Depth-based differentiation of microbial function through sediment-hosted aquifers and enrichment of novel symbionts in the deep terrestrial subsurface.</title>
        <authorList>
            <person name="Probst A.J."/>
            <person name="Ladd B."/>
            <person name="Jarett J.K."/>
            <person name="Geller-Mcgrath D.E."/>
            <person name="Sieber C.M.K."/>
            <person name="Emerson J.B."/>
            <person name="Anantharaman K."/>
            <person name="Thomas B.C."/>
            <person name="Malmstrom R."/>
            <person name="Stieglmeier M."/>
            <person name="Klingl A."/>
            <person name="Woyke T."/>
            <person name="Ryan C.M."/>
            <person name="Banfield J.F."/>
        </authorList>
    </citation>
    <scope>NUCLEOTIDE SEQUENCE [LARGE SCALE GENOMIC DNA]</scope>
</reference>
<keyword evidence="4" id="KW-0573">Peptidoglycan synthesis</keyword>
<evidence type="ECO:0000256" key="3">
    <source>
        <dbReference type="ARBA" id="ARBA00022960"/>
    </source>
</evidence>
<name>A0A2M6WZQ8_9BACT</name>
<evidence type="ECO:0000313" key="7">
    <source>
        <dbReference type="EMBL" id="PIT98293.1"/>
    </source>
</evidence>
<dbReference type="EMBL" id="PEZP01000017">
    <property type="protein sequence ID" value="PIT98293.1"/>
    <property type="molecule type" value="Genomic_DNA"/>
</dbReference>